<dbReference type="InterPro" id="IPR050429">
    <property type="entry name" value="PTS_Glucose_EIICBA"/>
</dbReference>
<evidence type="ECO:0000313" key="11">
    <source>
        <dbReference type="EMBL" id="MCC2125746.1"/>
    </source>
</evidence>
<feature type="transmembrane region" description="Helical" evidence="9">
    <location>
        <begin position="304"/>
        <end position="329"/>
    </location>
</feature>
<evidence type="ECO:0000256" key="1">
    <source>
        <dbReference type="ARBA" id="ARBA00004651"/>
    </source>
</evidence>
<comment type="caution">
    <text evidence="11">The sequence shown here is derived from an EMBL/GenBank/DDBJ whole genome shotgun (WGS) entry which is preliminary data.</text>
</comment>
<dbReference type="AlphaFoldDB" id="A0AAE3A4A7"/>
<dbReference type="GO" id="GO:0009401">
    <property type="term" value="P:phosphoenolpyruvate-dependent sugar phosphotransferase system"/>
    <property type="evidence" value="ECO:0007669"/>
    <property type="project" value="UniProtKB-KW"/>
</dbReference>
<feature type="domain" description="PTS EIIC type-1" evidence="10">
    <location>
        <begin position="1"/>
        <end position="382"/>
    </location>
</feature>
<keyword evidence="2" id="KW-0813">Transport</keyword>
<keyword evidence="3" id="KW-1003">Cell membrane</keyword>
<dbReference type="GO" id="GO:0008982">
    <property type="term" value="F:protein-N(PI)-phosphohistidine-sugar phosphotransferase activity"/>
    <property type="evidence" value="ECO:0007669"/>
    <property type="project" value="InterPro"/>
</dbReference>
<dbReference type="InterPro" id="IPR003352">
    <property type="entry name" value="PTS_EIIC"/>
</dbReference>
<feature type="transmembrane region" description="Helical" evidence="9">
    <location>
        <begin position="51"/>
        <end position="70"/>
    </location>
</feature>
<evidence type="ECO:0000313" key="12">
    <source>
        <dbReference type="Proteomes" id="UP001198220"/>
    </source>
</evidence>
<sequence length="390" mass="42294">MKYAYRLGRALMLPVACLPVAGLLMGIGFWMDPIGHGDSYLLSRVLVAAGKALIDNMSLLFTLGVAVGMADEQDGTAALAGVASWIVVQQILTVDNVLILTGDMVDASSFEHIDNQLVGIFCGMLGAYCSDTYRKCHFDGLLHVFGGKRLAILMAVAQSAAASLAFLFLWPPLYGICVYLGESLVETGALGAGVYTFLNRLLIPSGLHHALNSVFWFDVAGISDLNQFWSGTGVYGQTGMYMTGFFPVMIFGLPGAALAMYHTAFPEYKKMAGGLLLTASICSVLTGVTEPLEFSFMFLAPELFLLHALLTGLSGFVCAVLPFRVGFNFSADLLDYILSLNAPMAENPWILWPVGLLFGLLYYGLFRFCIQRFRIKTPGRVPMEKTKSSI</sequence>
<gene>
    <name evidence="11" type="ORF">LKD36_06070</name>
</gene>
<feature type="transmembrane region" description="Helical" evidence="9">
    <location>
        <begin position="245"/>
        <end position="265"/>
    </location>
</feature>
<feature type="transmembrane region" description="Helical" evidence="9">
    <location>
        <begin position="150"/>
        <end position="170"/>
    </location>
</feature>
<dbReference type="Pfam" id="PF02378">
    <property type="entry name" value="PTS_EIIC"/>
    <property type="match status" value="1"/>
</dbReference>
<comment type="subcellular location">
    <subcellularLocation>
        <location evidence="1">Cell membrane</location>
        <topology evidence="1">Multi-pass membrane protein</topology>
    </subcellularLocation>
</comment>
<dbReference type="GO" id="GO:0015764">
    <property type="term" value="P:N-acetylglucosamine transport"/>
    <property type="evidence" value="ECO:0007669"/>
    <property type="project" value="TreeGrafter"/>
</dbReference>
<protein>
    <submittedName>
        <fullName evidence="11">PTS transporter subunit EIIC</fullName>
    </submittedName>
</protein>
<keyword evidence="4" id="KW-0762">Sugar transport</keyword>
<feature type="transmembrane region" description="Helical" evidence="9">
    <location>
        <begin position="77"/>
        <end position="100"/>
    </location>
</feature>
<evidence type="ECO:0000256" key="8">
    <source>
        <dbReference type="ARBA" id="ARBA00023136"/>
    </source>
</evidence>
<feature type="transmembrane region" description="Helical" evidence="9">
    <location>
        <begin position="12"/>
        <end position="31"/>
    </location>
</feature>
<accession>A0AAE3A4A7</accession>
<proteinExistence type="predicted"/>
<evidence type="ECO:0000256" key="3">
    <source>
        <dbReference type="ARBA" id="ARBA00022475"/>
    </source>
</evidence>
<feature type="transmembrane region" description="Helical" evidence="9">
    <location>
        <begin position="349"/>
        <end position="370"/>
    </location>
</feature>
<evidence type="ECO:0000256" key="5">
    <source>
        <dbReference type="ARBA" id="ARBA00022683"/>
    </source>
</evidence>
<evidence type="ECO:0000256" key="9">
    <source>
        <dbReference type="SAM" id="Phobius"/>
    </source>
</evidence>
<dbReference type="PROSITE" id="PS51103">
    <property type="entry name" value="PTS_EIIC_TYPE_1"/>
    <property type="match status" value="1"/>
</dbReference>
<dbReference type="Proteomes" id="UP001198220">
    <property type="component" value="Unassembled WGS sequence"/>
</dbReference>
<dbReference type="GO" id="GO:0005886">
    <property type="term" value="C:plasma membrane"/>
    <property type="evidence" value="ECO:0007669"/>
    <property type="project" value="UniProtKB-SubCell"/>
</dbReference>
<keyword evidence="6 9" id="KW-0812">Transmembrane</keyword>
<evidence type="ECO:0000256" key="6">
    <source>
        <dbReference type="ARBA" id="ARBA00022692"/>
    </source>
</evidence>
<dbReference type="PANTHER" id="PTHR30009">
    <property type="entry name" value="CYTOCHROME C-TYPE SYNTHESIS PROTEIN AND PTS TRANSMEMBRANE COMPONENT"/>
    <property type="match status" value="1"/>
</dbReference>
<dbReference type="EMBL" id="JAJEPS010000004">
    <property type="protein sequence ID" value="MCC2125746.1"/>
    <property type="molecule type" value="Genomic_DNA"/>
</dbReference>
<evidence type="ECO:0000256" key="2">
    <source>
        <dbReference type="ARBA" id="ARBA00022448"/>
    </source>
</evidence>
<evidence type="ECO:0000256" key="4">
    <source>
        <dbReference type="ARBA" id="ARBA00022597"/>
    </source>
</evidence>
<evidence type="ECO:0000259" key="10">
    <source>
        <dbReference type="PROSITE" id="PS51103"/>
    </source>
</evidence>
<organism evidence="11 12">
    <name type="scientific">Hominiventricola filiformis</name>
    <dbReference type="NCBI Taxonomy" id="2885352"/>
    <lineage>
        <taxon>Bacteria</taxon>
        <taxon>Bacillati</taxon>
        <taxon>Bacillota</taxon>
        <taxon>Clostridia</taxon>
        <taxon>Lachnospirales</taxon>
        <taxon>Lachnospiraceae</taxon>
        <taxon>Hominiventricola</taxon>
    </lineage>
</organism>
<keyword evidence="7 9" id="KW-1133">Transmembrane helix</keyword>
<dbReference type="InterPro" id="IPR013013">
    <property type="entry name" value="PTS_EIIC_1"/>
</dbReference>
<evidence type="ECO:0000256" key="7">
    <source>
        <dbReference type="ARBA" id="ARBA00022989"/>
    </source>
</evidence>
<feature type="transmembrane region" description="Helical" evidence="9">
    <location>
        <begin position="176"/>
        <end position="198"/>
    </location>
</feature>
<keyword evidence="8 9" id="KW-0472">Membrane</keyword>
<keyword evidence="5" id="KW-0598">Phosphotransferase system</keyword>
<dbReference type="GO" id="GO:0090563">
    <property type="term" value="F:protein-phosphocysteine-sugar phosphotransferase activity"/>
    <property type="evidence" value="ECO:0007669"/>
    <property type="project" value="TreeGrafter"/>
</dbReference>
<reference evidence="11 12" key="1">
    <citation type="submission" date="2021-10" db="EMBL/GenBank/DDBJ databases">
        <title>Anaerobic single-cell dispensing facilitates the cultivation of human gut bacteria.</title>
        <authorList>
            <person name="Afrizal A."/>
        </authorList>
    </citation>
    <scope>NUCLEOTIDE SEQUENCE [LARGE SCALE GENOMIC DNA]</scope>
    <source>
        <strain evidence="11 12">CLA-AA-H276</strain>
    </source>
</reference>
<dbReference type="PANTHER" id="PTHR30009:SF4">
    <property type="entry name" value="PTS SYSTEM N-ACETYLGLUCOSAMINE-SPECIFIC EIICBA COMPONENT"/>
    <property type="match status" value="1"/>
</dbReference>
<name>A0AAE3A4A7_9FIRM</name>
<keyword evidence="12" id="KW-1185">Reference proteome</keyword>
<dbReference type="RefSeq" id="WP_308459081.1">
    <property type="nucleotide sequence ID" value="NZ_JAJEPS010000004.1"/>
</dbReference>